<dbReference type="Pfam" id="PF01395">
    <property type="entry name" value="PBP_GOBP"/>
    <property type="match status" value="1"/>
</dbReference>
<name>A0A142FH93_APOLU</name>
<feature type="signal peptide" evidence="1">
    <location>
        <begin position="1"/>
        <end position="18"/>
    </location>
</feature>
<keyword evidence="1" id="KW-0732">Signal</keyword>
<dbReference type="AlphaFoldDB" id="A0A142FH93"/>
<gene>
    <name evidence="2" type="primary">OBP26</name>
</gene>
<sequence length="145" mass="16099">MNPTVAIIFTLLVAYVKANTKELSPSEALKQKVKVQCQQEVKATPEQLKIYDNFKDVPKDDVENCLMECMYTKTGGIGADGKYSVEGFKKLVDMKYKGEENTKARKIAADCEAKAAPKEGEKCSMGRAIRECLAAATKENEFFTI</sequence>
<dbReference type="EMBL" id="KT281934">
    <property type="protein sequence ID" value="AMQ76479.1"/>
    <property type="molecule type" value="mRNA"/>
</dbReference>
<evidence type="ECO:0000256" key="1">
    <source>
        <dbReference type="SAM" id="SignalP"/>
    </source>
</evidence>
<organism evidence="2">
    <name type="scientific">Apolygus lucorum</name>
    <name type="common">Small green plant bug</name>
    <name type="synonym">Lygocoris lucorum</name>
    <dbReference type="NCBI Taxonomy" id="248454"/>
    <lineage>
        <taxon>Eukaryota</taxon>
        <taxon>Metazoa</taxon>
        <taxon>Ecdysozoa</taxon>
        <taxon>Arthropoda</taxon>
        <taxon>Hexapoda</taxon>
        <taxon>Insecta</taxon>
        <taxon>Pterygota</taxon>
        <taxon>Neoptera</taxon>
        <taxon>Paraneoptera</taxon>
        <taxon>Hemiptera</taxon>
        <taxon>Heteroptera</taxon>
        <taxon>Panheteroptera</taxon>
        <taxon>Cimicomorpha</taxon>
        <taxon>Miridae</taxon>
        <taxon>Mirini</taxon>
        <taxon>Apolygus</taxon>
    </lineage>
</organism>
<dbReference type="SUPFAM" id="SSF47565">
    <property type="entry name" value="Insect pheromone/odorant-binding proteins"/>
    <property type="match status" value="1"/>
</dbReference>
<dbReference type="InterPro" id="IPR036728">
    <property type="entry name" value="PBP_GOBP_sf"/>
</dbReference>
<evidence type="ECO:0000313" key="2">
    <source>
        <dbReference type="EMBL" id="AMQ76479.1"/>
    </source>
</evidence>
<feature type="chain" id="PRO_5007495097" evidence="1">
    <location>
        <begin position="19"/>
        <end position="145"/>
    </location>
</feature>
<dbReference type="SMART" id="SM00708">
    <property type="entry name" value="PhBP"/>
    <property type="match status" value="1"/>
</dbReference>
<proteinExistence type="evidence at transcript level"/>
<dbReference type="GO" id="GO:0005549">
    <property type="term" value="F:odorant binding"/>
    <property type="evidence" value="ECO:0007669"/>
    <property type="project" value="InterPro"/>
</dbReference>
<dbReference type="InterPro" id="IPR006170">
    <property type="entry name" value="PBP/GOBP"/>
</dbReference>
<dbReference type="CDD" id="cd23992">
    <property type="entry name" value="PBP_GOBP"/>
    <property type="match status" value="1"/>
</dbReference>
<accession>A0A142FH93</accession>
<dbReference type="SMR" id="A0A142FH93"/>
<reference evidence="2" key="1">
    <citation type="journal article" date="2015" name="PLoS ONE">
        <title>Molecular Characterization And Expression Profiling Of Odorant-binding Proteins In The Green Plant Bug Apolygus lucorum.</title>
        <authorList>
            <person name="Ding Y."/>
            <person name="Zhang Y."/>
        </authorList>
    </citation>
    <scope>NUCLEOTIDE SEQUENCE</scope>
</reference>
<dbReference type="Gene3D" id="1.10.238.20">
    <property type="entry name" value="Pheromone/general odorant binding protein domain"/>
    <property type="match status" value="1"/>
</dbReference>
<protein>
    <submittedName>
        <fullName evidence="2">Odorant-binding protein 26</fullName>
    </submittedName>
</protein>